<evidence type="ECO:0008006" key="3">
    <source>
        <dbReference type="Google" id="ProtNLM"/>
    </source>
</evidence>
<dbReference type="OrthoDB" id="8594895at2"/>
<dbReference type="InterPro" id="IPR011231">
    <property type="entry name" value="Phage_VT1-Sakai_H0018"/>
</dbReference>
<dbReference type="Pfam" id="PF09956">
    <property type="entry name" value="Phage_cement_2"/>
    <property type="match status" value="1"/>
</dbReference>
<evidence type="ECO:0000313" key="1">
    <source>
        <dbReference type="EMBL" id="OWV32917.1"/>
    </source>
</evidence>
<protein>
    <recommendedName>
        <fullName evidence="3">DUF2190 domain-containing protein</fullName>
    </recommendedName>
</protein>
<sequence length="109" mass="10738">MQKKPILTLSVAAAEALTKNRFVSHDGSQTGAGEKAFGVAPYDVAAGEAAPLDVIGTTLLELGGTVTVGMGLKADASGRAVDHGGAGSLNARALQAGAIGDVVEAILIP</sequence>
<accession>A0A219B3K0</accession>
<evidence type="ECO:0000313" key="2">
    <source>
        <dbReference type="Proteomes" id="UP000198462"/>
    </source>
</evidence>
<comment type="caution">
    <text evidence="1">The sequence shown here is derived from an EMBL/GenBank/DDBJ whole genome shotgun (WGS) entry which is preliminary data.</text>
</comment>
<dbReference type="RefSeq" id="WP_088711706.1">
    <property type="nucleotide sequence ID" value="NZ_NFZT01000001.1"/>
</dbReference>
<dbReference type="EMBL" id="NFZT01000001">
    <property type="protein sequence ID" value="OWV32917.1"/>
    <property type="molecule type" value="Genomic_DNA"/>
</dbReference>
<name>A0A219B3K0_9SPHN</name>
<reference evidence="2" key="1">
    <citation type="submission" date="2017-05" db="EMBL/GenBank/DDBJ databases">
        <authorList>
            <person name="Lin X."/>
        </authorList>
    </citation>
    <scope>NUCLEOTIDE SEQUENCE [LARGE SCALE GENOMIC DNA]</scope>
    <source>
        <strain evidence="2">JLT2012</strain>
    </source>
</reference>
<proteinExistence type="predicted"/>
<dbReference type="Proteomes" id="UP000198462">
    <property type="component" value="Unassembled WGS sequence"/>
</dbReference>
<keyword evidence="2" id="KW-1185">Reference proteome</keyword>
<dbReference type="AlphaFoldDB" id="A0A219B3K0"/>
<organism evidence="1 2">
    <name type="scientific">Pacificimonas flava</name>
    <dbReference type="NCBI Taxonomy" id="1234595"/>
    <lineage>
        <taxon>Bacteria</taxon>
        <taxon>Pseudomonadati</taxon>
        <taxon>Pseudomonadota</taxon>
        <taxon>Alphaproteobacteria</taxon>
        <taxon>Sphingomonadales</taxon>
        <taxon>Sphingosinicellaceae</taxon>
        <taxon>Pacificimonas</taxon>
    </lineage>
</organism>
<gene>
    <name evidence="1" type="ORF">B5C34_05245</name>
</gene>